<dbReference type="InterPro" id="IPR038883">
    <property type="entry name" value="AN11006-like"/>
</dbReference>
<dbReference type="OMA" id="INEAACH"/>
<dbReference type="GeneID" id="11513521"/>
<sequence>LEGIRDDVSKYARAVVRDWRSVAPRLLSGVTPGHLALSVVCDIDPGHPEARPLAELVVAPILLLPPGHLRKCNIRLAMTPDGRLQQLAKDAVCRSCGIATDPLPLPPNADPVLTALPRELRLRILEYTDLVTPTRQVMWSGQDRAYSVFAFAYSDRGIADENHRAQFFRCWIGEDLAPEPPSPGCFCRRHHAAFSPACKCWVPPGPSLFLVCRTLYEDAQYVFFSKNRFTVHDYKISPPWALPFVEDCEEDELPPKYPYPNERFAASHFLREIIPAPSLAHLRFLELVFPPYRPGSWPETHHPAMQDWRATIDWLRPRINTRRLTLQLAVSNVGDIALEPYYRPITAEEARDMLKAYMDLVQPLARLADDGLARFYAHFPHPQQWTEEFRFNSTSHDWDRLRRAELALKEHAERCVLGSRYDSLHADGKEEPRLGDWQEMYWDC</sequence>
<dbReference type="EMBL" id="CP003007">
    <property type="protein sequence ID" value="AEO60529.1"/>
    <property type="molecule type" value="Genomic_DNA"/>
</dbReference>
<dbReference type="InParanoid" id="G2QKP7"/>
<feature type="non-terminal residue" evidence="1">
    <location>
        <position position="1"/>
    </location>
</feature>
<organism evidence="1 2">
    <name type="scientific">Thermothelomyces thermophilus (strain ATCC 42464 / BCRC 31852 / DSM 1799)</name>
    <name type="common">Sporotrichum thermophile</name>
    <dbReference type="NCBI Taxonomy" id="573729"/>
    <lineage>
        <taxon>Eukaryota</taxon>
        <taxon>Fungi</taxon>
        <taxon>Dikarya</taxon>
        <taxon>Ascomycota</taxon>
        <taxon>Pezizomycotina</taxon>
        <taxon>Sordariomycetes</taxon>
        <taxon>Sordariomycetidae</taxon>
        <taxon>Sordariales</taxon>
        <taxon>Chaetomiaceae</taxon>
        <taxon>Thermothelomyces</taxon>
    </lineage>
</organism>
<accession>G2QKP7</accession>
<dbReference type="VEuPathDB" id="FungiDB:MYCTH_58986"/>
<dbReference type="RefSeq" id="XP_003665774.1">
    <property type="nucleotide sequence ID" value="XM_003665726.1"/>
</dbReference>
<dbReference type="AlphaFoldDB" id="G2QKP7"/>
<evidence type="ECO:0000313" key="1">
    <source>
        <dbReference type="EMBL" id="AEO60529.1"/>
    </source>
</evidence>
<reference evidence="1 2" key="1">
    <citation type="journal article" date="2011" name="Nat. Biotechnol.">
        <title>Comparative genomic analysis of the thermophilic biomass-degrading fungi Myceliophthora thermophila and Thielavia terrestris.</title>
        <authorList>
            <person name="Berka R.M."/>
            <person name="Grigoriev I.V."/>
            <person name="Otillar R."/>
            <person name="Salamov A."/>
            <person name="Grimwood J."/>
            <person name="Reid I."/>
            <person name="Ishmael N."/>
            <person name="John T."/>
            <person name="Darmond C."/>
            <person name="Moisan M.-C."/>
            <person name="Henrissat B."/>
            <person name="Coutinho P.M."/>
            <person name="Lombard V."/>
            <person name="Natvig D.O."/>
            <person name="Lindquist E."/>
            <person name="Schmutz J."/>
            <person name="Lucas S."/>
            <person name="Harris P."/>
            <person name="Powlowski J."/>
            <person name="Bellemare A."/>
            <person name="Taylor D."/>
            <person name="Butler G."/>
            <person name="de Vries R.P."/>
            <person name="Allijn I.E."/>
            <person name="van den Brink J."/>
            <person name="Ushinsky S."/>
            <person name="Storms R."/>
            <person name="Powell A.J."/>
            <person name="Paulsen I.T."/>
            <person name="Elbourne L.D.H."/>
            <person name="Baker S.E."/>
            <person name="Magnuson J."/>
            <person name="LaBoissiere S."/>
            <person name="Clutterbuck A.J."/>
            <person name="Martinez D."/>
            <person name="Wogulis M."/>
            <person name="de Leon A.L."/>
            <person name="Rey M.W."/>
            <person name="Tsang A."/>
        </authorList>
    </citation>
    <scope>NUCLEOTIDE SEQUENCE [LARGE SCALE GENOMIC DNA]</scope>
    <source>
        <strain evidence="2">ATCC 42464 / BCRC 31852 / DSM 1799</strain>
    </source>
</reference>
<dbReference type="HOGENOM" id="CLU_021744_0_0_1"/>
<proteinExistence type="predicted"/>
<evidence type="ECO:0000313" key="2">
    <source>
        <dbReference type="Proteomes" id="UP000007322"/>
    </source>
</evidence>
<protein>
    <submittedName>
        <fullName evidence="1">Uncharacterized protein</fullName>
    </submittedName>
</protein>
<dbReference type="PANTHER" id="PTHR42085">
    <property type="entry name" value="F-BOX DOMAIN-CONTAINING PROTEIN"/>
    <property type="match status" value="1"/>
</dbReference>
<gene>
    <name evidence="1" type="ORF">MYCTH_58986</name>
</gene>
<dbReference type="KEGG" id="mtm:MYCTH_58986"/>
<name>G2QKP7_THET4</name>
<dbReference type="OrthoDB" id="4589033at2759"/>
<keyword evidence="2" id="KW-1185">Reference proteome</keyword>
<dbReference type="eggNOG" id="ENOG502RUYR">
    <property type="taxonomic scope" value="Eukaryota"/>
</dbReference>
<dbReference type="PANTHER" id="PTHR42085:SF6">
    <property type="entry name" value="F-BOX DOMAIN-CONTAINING PROTEIN"/>
    <property type="match status" value="1"/>
</dbReference>
<dbReference type="Proteomes" id="UP000007322">
    <property type="component" value="Chromosome 6"/>
</dbReference>